<name>A0A0L0DIK8_THETB</name>
<comment type="similarity">
    <text evidence="7">Belongs to the DEAD box helicase family.</text>
</comment>
<dbReference type="InterPro" id="IPR014001">
    <property type="entry name" value="Helicase_ATP-bd"/>
</dbReference>
<feature type="domain" description="DEAD-box RNA helicase Q" evidence="11">
    <location>
        <begin position="98"/>
        <end position="126"/>
    </location>
</feature>
<sequence length="512" mass="55891">MPYRGGRGGGRGGRGGRGGGDFGGVFGDSMGDLGQDLAAVNWNEAELTPFEKEFYNEHDEVSALTDEEAAAYREKESIKLLSKDGRPLPQELVLKPVNKFYQFNLSDGVMRAIDRAGFVEPSAVQAQAMPYALSGRNVIGIAATGSGKTVAFVLPALVHIQAQPPLQRGDGPIGLVLAPTRELAVQIQKECAKFARDVNVRSVCIYGGAPKGPQAGALRRGVEVVIGTPGRIIDFATTHTLKFNRVTYLVLDEADRMLDMGFEPQLRSIASQIRPDRQTLFFSATWPKEVRSLAGEFVGNDAIRVAVSVDQVKANADIQQIVDVVSRNEKFDKFMKVMEVIKGDSARMPRVVVFSSTKSNCDTLEYELSAIGFRTAALHGDKNQRQRDWVLRQFKSGSIPVMVATDVAARGLDVSDLRYVVQYDMAGSIEDFCHRVGRTGRAGAKGIAYTFFCQSDVKLAADLKSVLERSNQDVPPKLETLVQSMGRRGGGRGGRRGGRRGGFRGRRGGWRR</sequence>
<feature type="domain" description="Helicase C-terminal" evidence="10">
    <location>
        <begin position="333"/>
        <end position="482"/>
    </location>
</feature>
<dbReference type="GO" id="GO:0003724">
    <property type="term" value="F:RNA helicase activity"/>
    <property type="evidence" value="ECO:0007669"/>
    <property type="project" value="UniProtKB-EC"/>
</dbReference>
<dbReference type="GO" id="GO:0005524">
    <property type="term" value="F:ATP binding"/>
    <property type="evidence" value="ECO:0007669"/>
    <property type="project" value="UniProtKB-KW"/>
</dbReference>
<evidence type="ECO:0000256" key="6">
    <source>
        <dbReference type="PROSITE-ProRule" id="PRU00552"/>
    </source>
</evidence>
<dbReference type="PROSITE" id="PS51195">
    <property type="entry name" value="Q_MOTIF"/>
    <property type="match status" value="1"/>
</dbReference>
<evidence type="ECO:0000256" key="3">
    <source>
        <dbReference type="ARBA" id="ARBA00022801"/>
    </source>
</evidence>
<dbReference type="InterPro" id="IPR001650">
    <property type="entry name" value="Helicase_C-like"/>
</dbReference>
<protein>
    <recommendedName>
        <fullName evidence="1">RNA helicase</fullName>
        <ecNumber evidence="1">3.6.4.13</ecNumber>
    </recommendedName>
</protein>
<keyword evidence="5 7" id="KW-0067">ATP-binding</keyword>
<evidence type="ECO:0000313" key="13">
    <source>
        <dbReference type="Proteomes" id="UP000054408"/>
    </source>
</evidence>
<dbReference type="PROSITE" id="PS00039">
    <property type="entry name" value="DEAD_ATP_HELICASE"/>
    <property type="match status" value="1"/>
</dbReference>
<evidence type="ECO:0000256" key="5">
    <source>
        <dbReference type="ARBA" id="ARBA00022840"/>
    </source>
</evidence>
<accession>A0A0L0DIK8</accession>
<feature type="short sequence motif" description="Q motif" evidence="6">
    <location>
        <begin position="98"/>
        <end position="126"/>
    </location>
</feature>
<keyword evidence="13" id="KW-1185">Reference proteome</keyword>
<dbReference type="CDD" id="cd18787">
    <property type="entry name" value="SF2_C_DEAD"/>
    <property type="match status" value="1"/>
</dbReference>
<dbReference type="EMBL" id="GL349471">
    <property type="protein sequence ID" value="KNC51936.1"/>
    <property type="molecule type" value="Genomic_DNA"/>
</dbReference>
<keyword evidence="2 7" id="KW-0547">Nucleotide-binding</keyword>
<dbReference type="OMA" id="MGGDVPA"/>
<dbReference type="STRING" id="461836.A0A0L0DIK8"/>
<evidence type="ECO:0000256" key="8">
    <source>
        <dbReference type="SAM" id="MobiDB-lite"/>
    </source>
</evidence>
<evidence type="ECO:0000259" key="9">
    <source>
        <dbReference type="PROSITE" id="PS51192"/>
    </source>
</evidence>
<evidence type="ECO:0000256" key="1">
    <source>
        <dbReference type="ARBA" id="ARBA00012552"/>
    </source>
</evidence>
<dbReference type="SMART" id="SM00487">
    <property type="entry name" value="DEXDc"/>
    <property type="match status" value="1"/>
</dbReference>
<gene>
    <name evidence="12" type="ORF">AMSG_08178</name>
</gene>
<dbReference type="OrthoDB" id="196131at2759"/>
<dbReference type="InterPro" id="IPR027417">
    <property type="entry name" value="P-loop_NTPase"/>
</dbReference>
<keyword evidence="3 7" id="KW-0378">Hydrolase</keyword>
<proteinExistence type="inferred from homology"/>
<dbReference type="GO" id="GO:0003676">
    <property type="term" value="F:nucleic acid binding"/>
    <property type="evidence" value="ECO:0007669"/>
    <property type="project" value="InterPro"/>
</dbReference>
<feature type="compositionally biased region" description="Basic residues" evidence="8">
    <location>
        <begin position="489"/>
        <end position="512"/>
    </location>
</feature>
<dbReference type="SUPFAM" id="SSF52540">
    <property type="entry name" value="P-loop containing nucleoside triphosphate hydrolases"/>
    <property type="match status" value="1"/>
</dbReference>
<evidence type="ECO:0000259" key="11">
    <source>
        <dbReference type="PROSITE" id="PS51195"/>
    </source>
</evidence>
<feature type="domain" description="Helicase ATP-binding" evidence="9">
    <location>
        <begin position="129"/>
        <end position="304"/>
    </location>
</feature>
<dbReference type="InterPro" id="IPR011545">
    <property type="entry name" value="DEAD/DEAH_box_helicase_dom"/>
</dbReference>
<organism evidence="12 13">
    <name type="scientific">Thecamonas trahens ATCC 50062</name>
    <dbReference type="NCBI Taxonomy" id="461836"/>
    <lineage>
        <taxon>Eukaryota</taxon>
        <taxon>Apusozoa</taxon>
        <taxon>Apusomonadida</taxon>
        <taxon>Apusomonadidae</taxon>
        <taxon>Thecamonas</taxon>
    </lineage>
</organism>
<dbReference type="eggNOG" id="KOG0331">
    <property type="taxonomic scope" value="Eukaryota"/>
</dbReference>
<reference evidence="12 13" key="1">
    <citation type="submission" date="2010-05" db="EMBL/GenBank/DDBJ databases">
        <title>The Genome Sequence of Thecamonas trahens ATCC 50062.</title>
        <authorList>
            <consortium name="The Broad Institute Genome Sequencing Platform"/>
            <person name="Russ C."/>
            <person name="Cuomo C."/>
            <person name="Shea T."/>
            <person name="Young S.K."/>
            <person name="Zeng Q."/>
            <person name="Koehrsen M."/>
            <person name="Haas B."/>
            <person name="Borodovsky M."/>
            <person name="Guigo R."/>
            <person name="Alvarado L."/>
            <person name="Berlin A."/>
            <person name="Bochicchio J."/>
            <person name="Borenstein D."/>
            <person name="Chapman S."/>
            <person name="Chen Z."/>
            <person name="Freedman E."/>
            <person name="Gellesch M."/>
            <person name="Goldberg J."/>
            <person name="Griggs A."/>
            <person name="Gujja S."/>
            <person name="Heilman E."/>
            <person name="Heiman D."/>
            <person name="Hepburn T."/>
            <person name="Howarth C."/>
            <person name="Jen D."/>
            <person name="Larson L."/>
            <person name="Mehta T."/>
            <person name="Park D."/>
            <person name="Pearson M."/>
            <person name="Roberts A."/>
            <person name="Saif S."/>
            <person name="Shenoy N."/>
            <person name="Sisk P."/>
            <person name="Stolte C."/>
            <person name="Sykes S."/>
            <person name="Thomson T."/>
            <person name="Walk T."/>
            <person name="White J."/>
            <person name="Yandava C."/>
            <person name="Burger G."/>
            <person name="Gray M.W."/>
            <person name="Holland P.W.H."/>
            <person name="King N."/>
            <person name="Lang F.B.F."/>
            <person name="Roger A.J."/>
            <person name="Ruiz-Trillo I."/>
            <person name="Lander E."/>
            <person name="Nusbaum C."/>
        </authorList>
    </citation>
    <scope>NUCLEOTIDE SEQUENCE [LARGE SCALE GENOMIC DNA]</scope>
    <source>
        <strain evidence="12 13">ATCC 50062</strain>
    </source>
</reference>
<evidence type="ECO:0000256" key="7">
    <source>
        <dbReference type="RuleBase" id="RU000492"/>
    </source>
</evidence>
<dbReference type="Pfam" id="PF00271">
    <property type="entry name" value="Helicase_C"/>
    <property type="match status" value="1"/>
</dbReference>
<dbReference type="PROSITE" id="PS51194">
    <property type="entry name" value="HELICASE_CTER"/>
    <property type="match status" value="1"/>
</dbReference>
<dbReference type="InterPro" id="IPR000629">
    <property type="entry name" value="RNA-helicase_DEAD-box_CS"/>
</dbReference>
<keyword evidence="4 7" id="KW-0347">Helicase</keyword>
<dbReference type="Gene3D" id="3.40.50.300">
    <property type="entry name" value="P-loop containing nucleotide triphosphate hydrolases"/>
    <property type="match status" value="2"/>
</dbReference>
<dbReference type="Pfam" id="PF00270">
    <property type="entry name" value="DEAD"/>
    <property type="match status" value="1"/>
</dbReference>
<dbReference type="InterPro" id="IPR014014">
    <property type="entry name" value="RNA_helicase_DEAD_Q_motif"/>
</dbReference>
<dbReference type="RefSeq" id="XP_013755530.1">
    <property type="nucleotide sequence ID" value="XM_013900076.1"/>
</dbReference>
<dbReference type="Proteomes" id="UP000054408">
    <property type="component" value="Unassembled WGS sequence"/>
</dbReference>
<evidence type="ECO:0000256" key="4">
    <source>
        <dbReference type="ARBA" id="ARBA00022806"/>
    </source>
</evidence>
<dbReference type="PANTHER" id="PTHR47958">
    <property type="entry name" value="ATP-DEPENDENT RNA HELICASE DBP3"/>
    <property type="match status" value="1"/>
</dbReference>
<dbReference type="SMART" id="SM00490">
    <property type="entry name" value="HELICc"/>
    <property type="match status" value="1"/>
</dbReference>
<dbReference type="FunFam" id="3.40.50.300:FF:000079">
    <property type="entry name" value="probable ATP-dependent RNA helicase DDX17"/>
    <property type="match status" value="1"/>
</dbReference>
<dbReference type="GeneID" id="25566928"/>
<feature type="region of interest" description="Disordered" evidence="8">
    <location>
        <begin position="1"/>
        <end position="21"/>
    </location>
</feature>
<evidence type="ECO:0000256" key="2">
    <source>
        <dbReference type="ARBA" id="ARBA00022741"/>
    </source>
</evidence>
<dbReference type="GO" id="GO:0016787">
    <property type="term" value="F:hydrolase activity"/>
    <property type="evidence" value="ECO:0007669"/>
    <property type="project" value="UniProtKB-KW"/>
</dbReference>
<evidence type="ECO:0000313" key="12">
    <source>
        <dbReference type="EMBL" id="KNC51936.1"/>
    </source>
</evidence>
<dbReference type="AlphaFoldDB" id="A0A0L0DIK8"/>
<dbReference type="FunFam" id="3.40.50.300:FF:000008">
    <property type="entry name" value="ATP-dependent RNA helicase RhlB"/>
    <property type="match status" value="1"/>
</dbReference>
<feature type="region of interest" description="Disordered" evidence="8">
    <location>
        <begin position="484"/>
        <end position="512"/>
    </location>
</feature>
<evidence type="ECO:0000259" key="10">
    <source>
        <dbReference type="PROSITE" id="PS51194"/>
    </source>
</evidence>
<dbReference type="EC" id="3.6.4.13" evidence="1"/>
<dbReference type="PROSITE" id="PS51192">
    <property type="entry name" value="HELICASE_ATP_BIND_1"/>
    <property type="match status" value="1"/>
</dbReference>